<feature type="transmembrane region" description="Helical" evidence="17">
    <location>
        <begin position="178"/>
        <end position="197"/>
    </location>
</feature>
<keyword evidence="11 17" id="KW-1133">Transmembrane helix</keyword>
<feature type="domain" description="NADH dehydrogenase subunit 2 C-terminal" evidence="19">
    <location>
        <begin position="290"/>
        <end position="344"/>
    </location>
</feature>
<evidence type="ECO:0000259" key="19">
    <source>
        <dbReference type="Pfam" id="PF06444"/>
    </source>
</evidence>
<comment type="function">
    <text evidence="17">Core subunit of the mitochondrial membrane respiratory chain NADH dehydrogenase (Complex I) which catalyzes electron transfer from NADH through the respiratory chain, using ubiquinone as an electron acceptor. Essential for the catalytic activity and assembly of complex I.</text>
</comment>
<evidence type="ECO:0000256" key="5">
    <source>
        <dbReference type="ARBA" id="ARBA00022448"/>
    </source>
</evidence>
<evidence type="ECO:0000256" key="7">
    <source>
        <dbReference type="ARBA" id="ARBA00022692"/>
    </source>
</evidence>
<gene>
    <name evidence="20" type="primary">ND2</name>
</gene>
<dbReference type="InterPro" id="IPR003917">
    <property type="entry name" value="NADH_UbQ_OxRdtase_chain2"/>
</dbReference>
<evidence type="ECO:0000313" key="20">
    <source>
        <dbReference type="EMBL" id="AEF33989.1"/>
    </source>
</evidence>
<evidence type="ECO:0000256" key="4">
    <source>
        <dbReference type="ARBA" id="ARBA00021008"/>
    </source>
</evidence>
<evidence type="ECO:0000256" key="2">
    <source>
        <dbReference type="ARBA" id="ARBA00007012"/>
    </source>
</evidence>
<dbReference type="PRINTS" id="PR01436">
    <property type="entry name" value="NADHDHGNASE2"/>
</dbReference>
<keyword evidence="14 17" id="KW-0496">Mitochondrion</keyword>
<feature type="transmembrane region" description="Helical" evidence="17">
    <location>
        <begin position="111"/>
        <end position="133"/>
    </location>
</feature>
<keyword evidence="10 17" id="KW-0249">Electron transport</keyword>
<evidence type="ECO:0000256" key="17">
    <source>
        <dbReference type="RuleBase" id="RU003403"/>
    </source>
</evidence>
<feature type="transmembrane region" description="Helical" evidence="17">
    <location>
        <begin position="322"/>
        <end position="344"/>
    </location>
</feature>
<comment type="subcellular location">
    <subcellularLocation>
        <location evidence="1 17">Mitochondrion inner membrane</location>
        <topology evidence="1 17">Multi-pass membrane protein</topology>
    </subcellularLocation>
</comment>
<proteinExistence type="inferred from homology"/>
<evidence type="ECO:0000256" key="12">
    <source>
        <dbReference type="ARBA" id="ARBA00023027"/>
    </source>
</evidence>
<dbReference type="GO" id="GO:0006120">
    <property type="term" value="P:mitochondrial electron transport, NADH to ubiquinone"/>
    <property type="evidence" value="ECO:0007669"/>
    <property type="project" value="InterPro"/>
</dbReference>
<evidence type="ECO:0000256" key="10">
    <source>
        <dbReference type="ARBA" id="ARBA00022982"/>
    </source>
</evidence>
<name>K4EJE7_PODUN</name>
<dbReference type="GO" id="GO:0005743">
    <property type="term" value="C:mitochondrial inner membrane"/>
    <property type="evidence" value="ECO:0007669"/>
    <property type="project" value="UniProtKB-SubCell"/>
</dbReference>
<feature type="transmembrane region" description="Helical" evidence="17">
    <location>
        <begin position="243"/>
        <end position="261"/>
    </location>
</feature>
<accession>K4EJE7</accession>
<dbReference type="EC" id="7.1.1.2" evidence="3 17"/>
<geneLocation type="mitochondrion" evidence="20"/>
<dbReference type="GO" id="GO:0008137">
    <property type="term" value="F:NADH dehydrogenase (ubiquinone) activity"/>
    <property type="evidence" value="ECO:0007669"/>
    <property type="project" value="UniProtKB-EC"/>
</dbReference>
<feature type="transmembrane region" description="Helical" evidence="17">
    <location>
        <begin position="281"/>
        <end position="301"/>
    </location>
</feature>
<dbReference type="InterPro" id="IPR001750">
    <property type="entry name" value="ND/Mrp_TM"/>
</dbReference>
<evidence type="ECO:0000256" key="15">
    <source>
        <dbReference type="ARBA" id="ARBA00023136"/>
    </source>
</evidence>
<evidence type="ECO:0000256" key="3">
    <source>
        <dbReference type="ARBA" id="ARBA00012944"/>
    </source>
</evidence>
<dbReference type="AlphaFoldDB" id="K4EJE7"/>
<reference evidence="20" key="1">
    <citation type="submission" date="2011-04" db="EMBL/GenBank/DDBJ databases">
        <title>The complete mitochondrial genome sequence of Podocnemis unifilis.</title>
        <authorList>
            <person name="Nie L."/>
            <person name="Wang L."/>
        </authorList>
    </citation>
    <scope>NUCLEOTIDE SEQUENCE</scope>
</reference>
<comment type="catalytic activity">
    <reaction evidence="16 17">
        <text>a ubiquinone + NADH + 5 H(+)(in) = a ubiquinol + NAD(+) + 4 H(+)(out)</text>
        <dbReference type="Rhea" id="RHEA:29091"/>
        <dbReference type="Rhea" id="RHEA-COMP:9565"/>
        <dbReference type="Rhea" id="RHEA-COMP:9566"/>
        <dbReference type="ChEBI" id="CHEBI:15378"/>
        <dbReference type="ChEBI" id="CHEBI:16389"/>
        <dbReference type="ChEBI" id="CHEBI:17976"/>
        <dbReference type="ChEBI" id="CHEBI:57540"/>
        <dbReference type="ChEBI" id="CHEBI:57945"/>
        <dbReference type="EC" id="7.1.1.2"/>
    </reaction>
</comment>
<feature type="domain" description="NADH:quinone oxidoreductase/Mrp antiporter transmembrane" evidence="18">
    <location>
        <begin position="23"/>
        <end position="288"/>
    </location>
</feature>
<keyword evidence="8 17" id="KW-0999">Mitochondrion inner membrane</keyword>
<evidence type="ECO:0000256" key="9">
    <source>
        <dbReference type="ARBA" id="ARBA00022967"/>
    </source>
</evidence>
<keyword evidence="12 17" id="KW-0520">NAD</keyword>
<feature type="transmembrane region" description="Helical" evidence="17">
    <location>
        <begin position="203"/>
        <end position="222"/>
    </location>
</feature>
<keyword evidence="13 17" id="KW-0830">Ubiquinone</keyword>
<dbReference type="InterPro" id="IPR010933">
    <property type="entry name" value="NADH_DH_su2_C"/>
</dbReference>
<keyword evidence="6 17" id="KW-0679">Respiratory chain</keyword>
<sequence length="347" mass="38825">MEPYTHPALIMGLMFGPVMAISSHHWIMAWCGLEINSLSMVPLIAKTYHPRAVEAAIKYFLSQATASYILLLSTVVNAWDQGQWTILLLTDNTSCTAMTVAMAIKLALAPFHLWFPEVLQGSTTMIALLLTTWQKLAPVAILTQCTQNLNPTMLVLLGIFSTIIGGWGGLNQTQLRKMLAFSSIAHMGWLATMITFSTNLTLLTFYVYIIMTSTVFLMINMLKTNNMSTLMTSWTKLPPMNMLMMLTLMSLAGLPPLTGFTPKWLILQELTKQHLTTTATLMALTSLLSLFFYLRISYYATITLPPNTMNSHQMWRHKSMKLTTHLAVSTTLTTFLLPLTPMLITLT</sequence>
<keyword evidence="9 17" id="KW-1278">Translocase</keyword>
<evidence type="ECO:0000256" key="13">
    <source>
        <dbReference type="ARBA" id="ARBA00023075"/>
    </source>
</evidence>
<dbReference type="PANTHER" id="PTHR46552">
    <property type="entry name" value="NADH-UBIQUINONE OXIDOREDUCTASE CHAIN 2"/>
    <property type="match status" value="1"/>
</dbReference>
<dbReference type="Pfam" id="PF00361">
    <property type="entry name" value="Proton_antipo_M"/>
    <property type="match status" value="1"/>
</dbReference>
<evidence type="ECO:0000256" key="6">
    <source>
        <dbReference type="ARBA" id="ARBA00022660"/>
    </source>
</evidence>
<evidence type="ECO:0000256" key="16">
    <source>
        <dbReference type="ARBA" id="ARBA00049551"/>
    </source>
</evidence>
<evidence type="ECO:0000256" key="8">
    <source>
        <dbReference type="ARBA" id="ARBA00022792"/>
    </source>
</evidence>
<organism evidence="20">
    <name type="scientific">Podocnemis unifilis</name>
    <name type="common">Yellow-spotted Amazon river turtle</name>
    <name type="synonym">Emys cayennensis</name>
    <dbReference type="NCBI Taxonomy" id="227871"/>
    <lineage>
        <taxon>Eukaryota</taxon>
        <taxon>Metazoa</taxon>
        <taxon>Chordata</taxon>
        <taxon>Craniata</taxon>
        <taxon>Vertebrata</taxon>
        <taxon>Euteleostomi</taxon>
        <taxon>Archelosauria</taxon>
        <taxon>Testudinata</taxon>
        <taxon>Testudines</taxon>
        <taxon>Pleurodira</taxon>
        <taxon>Podocnemididae</taxon>
        <taxon>Podocnemis</taxon>
    </lineage>
</organism>
<evidence type="ECO:0000256" key="1">
    <source>
        <dbReference type="ARBA" id="ARBA00004448"/>
    </source>
</evidence>
<dbReference type="InterPro" id="IPR050175">
    <property type="entry name" value="Complex_I_Subunit_2"/>
</dbReference>
<comment type="similarity">
    <text evidence="2 17">Belongs to the complex I subunit 2 family.</text>
</comment>
<dbReference type="Pfam" id="PF06444">
    <property type="entry name" value="NADH_dehy_S2_C"/>
    <property type="match status" value="1"/>
</dbReference>
<keyword evidence="5" id="KW-0813">Transport</keyword>
<protein>
    <recommendedName>
        <fullName evidence="4 17">NADH-ubiquinone oxidoreductase chain 2</fullName>
        <ecNumber evidence="3 17">7.1.1.2</ecNumber>
    </recommendedName>
</protein>
<keyword evidence="15 17" id="KW-0472">Membrane</keyword>
<evidence type="ECO:0000259" key="18">
    <source>
        <dbReference type="Pfam" id="PF00361"/>
    </source>
</evidence>
<dbReference type="EMBL" id="JF802204">
    <property type="protein sequence ID" value="AEF33989.1"/>
    <property type="molecule type" value="Genomic_DNA"/>
</dbReference>
<evidence type="ECO:0000256" key="11">
    <source>
        <dbReference type="ARBA" id="ARBA00022989"/>
    </source>
</evidence>
<dbReference type="PANTHER" id="PTHR46552:SF1">
    <property type="entry name" value="NADH-UBIQUINONE OXIDOREDUCTASE CHAIN 2"/>
    <property type="match status" value="1"/>
</dbReference>
<feature type="transmembrane region" description="Helical" evidence="17">
    <location>
        <begin position="153"/>
        <end position="171"/>
    </location>
</feature>
<keyword evidence="7 17" id="KW-0812">Transmembrane</keyword>
<evidence type="ECO:0000256" key="14">
    <source>
        <dbReference type="ARBA" id="ARBA00023128"/>
    </source>
</evidence>